<accession>A0A6D2IPX0</accession>
<dbReference type="GO" id="GO:0016705">
    <property type="term" value="F:oxidoreductase activity, acting on paired donors, with incorporation or reduction of molecular oxygen"/>
    <property type="evidence" value="ECO:0007669"/>
    <property type="project" value="InterPro"/>
</dbReference>
<evidence type="ECO:0000256" key="9">
    <source>
        <dbReference type="ARBA" id="ARBA00023004"/>
    </source>
</evidence>
<dbReference type="GO" id="GO:0005506">
    <property type="term" value="F:iron ion binding"/>
    <property type="evidence" value="ECO:0007669"/>
    <property type="project" value="InterPro"/>
</dbReference>
<evidence type="ECO:0000313" key="12">
    <source>
        <dbReference type="EMBL" id="CAA7029972.1"/>
    </source>
</evidence>
<dbReference type="Proteomes" id="UP000467841">
    <property type="component" value="Unassembled WGS sequence"/>
</dbReference>
<organism evidence="12 13">
    <name type="scientific">Microthlaspi erraticum</name>
    <dbReference type="NCBI Taxonomy" id="1685480"/>
    <lineage>
        <taxon>Eukaryota</taxon>
        <taxon>Viridiplantae</taxon>
        <taxon>Streptophyta</taxon>
        <taxon>Embryophyta</taxon>
        <taxon>Tracheophyta</taxon>
        <taxon>Spermatophyta</taxon>
        <taxon>Magnoliopsida</taxon>
        <taxon>eudicotyledons</taxon>
        <taxon>Gunneridae</taxon>
        <taxon>Pentapetalae</taxon>
        <taxon>rosids</taxon>
        <taxon>malvids</taxon>
        <taxon>Brassicales</taxon>
        <taxon>Brassicaceae</taxon>
        <taxon>Coluteocarpeae</taxon>
        <taxon>Microthlaspi</taxon>
    </lineage>
</organism>
<dbReference type="OrthoDB" id="1470350at2759"/>
<name>A0A6D2IPX0_9BRAS</name>
<evidence type="ECO:0000256" key="6">
    <source>
        <dbReference type="ARBA" id="ARBA00022723"/>
    </source>
</evidence>
<dbReference type="GO" id="GO:0016020">
    <property type="term" value="C:membrane"/>
    <property type="evidence" value="ECO:0007669"/>
    <property type="project" value="UniProtKB-SubCell"/>
</dbReference>
<dbReference type="InterPro" id="IPR050665">
    <property type="entry name" value="Cytochrome_P450_Monooxygen"/>
</dbReference>
<comment type="similarity">
    <text evidence="3">Belongs to the cytochrome P450 family.</text>
</comment>
<keyword evidence="13" id="KW-1185">Reference proteome</keyword>
<dbReference type="GO" id="GO:0020037">
    <property type="term" value="F:heme binding"/>
    <property type="evidence" value="ECO:0007669"/>
    <property type="project" value="InterPro"/>
</dbReference>
<evidence type="ECO:0000256" key="10">
    <source>
        <dbReference type="ARBA" id="ARBA00023033"/>
    </source>
</evidence>
<evidence type="ECO:0000256" key="11">
    <source>
        <dbReference type="ARBA" id="ARBA00023136"/>
    </source>
</evidence>
<protein>
    <submittedName>
        <fullName evidence="12">Uncharacterized protein</fullName>
    </submittedName>
</protein>
<dbReference type="PANTHER" id="PTHR24282">
    <property type="entry name" value="CYTOCHROME P450 FAMILY MEMBER"/>
    <property type="match status" value="1"/>
</dbReference>
<evidence type="ECO:0000256" key="3">
    <source>
        <dbReference type="ARBA" id="ARBA00010617"/>
    </source>
</evidence>
<dbReference type="InterPro" id="IPR036396">
    <property type="entry name" value="Cyt_P450_sf"/>
</dbReference>
<keyword evidence="4" id="KW-0349">Heme</keyword>
<evidence type="ECO:0000313" key="13">
    <source>
        <dbReference type="Proteomes" id="UP000467841"/>
    </source>
</evidence>
<evidence type="ECO:0000256" key="1">
    <source>
        <dbReference type="ARBA" id="ARBA00001971"/>
    </source>
</evidence>
<sequence length="150" mass="16906">MVPAFHQSCSEVVGKWDKLVSEKGSSCEVDVWPWLVISSNNPADRAIHKEIKLGDLTLPGGVEINVPIMLVQRDTELWANAAAEFMRDSKTVSQRHKEPSLLLSVCVGLIQQRFSFELFPFYVHVPDLVFTLHPQFGAHLIMPKPYSYNG</sequence>
<evidence type="ECO:0000256" key="8">
    <source>
        <dbReference type="ARBA" id="ARBA00023002"/>
    </source>
</evidence>
<dbReference type="SUPFAM" id="SSF48264">
    <property type="entry name" value="Cytochrome P450"/>
    <property type="match status" value="1"/>
</dbReference>
<keyword evidence="11" id="KW-0472">Membrane</keyword>
<evidence type="ECO:0000256" key="2">
    <source>
        <dbReference type="ARBA" id="ARBA00004167"/>
    </source>
</evidence>
<reference evidence="12" key="1">
    <citation type="submission" date="2020-01" db="EMBL/GenBank/DDBJ databases">
        <authorList>
            <person name="Mishra B."/>
        </authorList>
    </citation>
    <scope>NUCLEOTIDE SEQUENCE [LARGE SCALE GENOMIC DNA]</scope>
</reference>
<comment type="caution">
    <text evidence="12">The sequence shown here is derived from an EMBL/GenBank/DDBJ whole genome shotgun (WGS) entry which is preliminary data.</text>
</comment>
<dbReference type="GO" id="GO:0004497">
    <property type="term" value="F:monooxygenase activity"/>
    <property type="evidence" value="ECO:0007669"/>
    <property type="project" value="UniProtKB-KW"/>
</dbReference>
<comment type="cofactor">
    <cofactor evidence="1">
        <name>heme</name>
        <dbReference type="ChEBI" id="CHEBI:30413"/>
    </cofactor>
</comment>
<keyword evidence="9" id="KW-0408">Iron</keyword>
<proteinExistence type="inferred from homology"/>
<gene>
    <name evidence="12" type="ORF">MERR_LOCUS17207</name>
</gene>
<keyword evidence="10" id="KW-0503">Monooxygenase</keyword>
<keyword evidence="7" id="KW-1133">Transmembrane helix</keyword>
<keyword evidence="8" id="KW-0560">Oxidoreductase</keyword>
<comment type="subcellular location">
    <subcellularLocation>
        <location evidence="2">Membrane</location>
        <topology evidence="2">Single-pass membrane protein</topology>
    </subcellularLocation>
</comment>
<keyword evidence="5" id="KW-0812">Transmembrane</keyword>
<evidence type="ECO:0000256" key="5">
    <source>
        <dbReference type="ARBA" id="ARBA00022692"/>
    </source>
</evidence>
<keyword evidence="6" id="KW-0479">Metal-binding</keyword>
<evidence type="ECO:0000256" key="4">
    <source>
        <dbReference type="ARBA" id="ARBA00022617"/>
    </source>
</evidence>
<dbReference type="AlphaFoldDB" id="A0A6D2IPX0"/>
<evidence type="ECO:0000256" key="7">
    <source>
        <dbReference type="ARBA" id="ARBA00022989"/>
    </source>
</evidence>
<dbReference type="PANTHER" id="PTHR24282:SF255">
    <property type="entry name" value="CYTOCHROME P450 72A11-RELATED"/>
    <property type="match status" value="1"/>
</dbReference>
<dbReference type="EMBL" id="CACVBM020001088">
    <property type="protein sequence ID" value="CAA7029972.1"/>
    <property type="molecule type" value="Genomic_DNA"/>
</dbReference>